<protein>
    <recommendedName>
        <fullName evidence="4">RagB/SusD family nutrient uptake outer membrane protein</fullName>
    </recommendedName>
</protein>
<dbReference type="SUPFAM" id="SSF48452">
    <property type="entry name" value="TPR-like"/>
    <property type="match status" value="1"/>
</dbReference>
<comment type="caution">
    <text evidence="2">The sequence shown here is derived from an EMBL/GenBank/DDBJ whole genome shotgun (WGS) entry which is preliminary data.</text>
</comment>
<accession>A0AAP2GQH9</accession>
<dbReference type="AlphaFoldDB" id="A0AAP2GQH9"/>
<dbReference type="InterPro" id="IPR011990">
    <property type="entry name" value="TPR-like_helical_dom_sf"/>
</dbReference>
<dbReference type="EMBL" id="JAHESF010000019">
    <property type="protein sequence ID" value="MBT1698950.1"/>
    <property type="molecule type" value="Genomic_DNA"/>
</dbReference>
<gene>
    <name evidence="2" type="ORF">KK083_18800</name>
</gene>
<dbReference type="Gene3D" id="1.25.40.390">
    <property type="match status" value="1"/>
</dbReference>
<feature type="signal peptide" evidence="1">
    <location>
        <begin position="1"/>
        <end position="26"/>
    </location>
</feature>
<evidence type="ECO:0008006" key="4">
    <source>
        <dbReference type="Google" id="ProtNLM"/>
    </source>
</evidence>
<dbReference type="Proteomes" id="UP001319200">
    <property type="component" value="Unassembled WGS sequence"/>
</dbReference>
<keyword evidence="3" id="KW-1185">Reference proteome</keyword>
<keyword evidence="1" id="KW-0732">Signal</keyword>
<evidence type="ECO:0000313" key="3">
    <source>
        <dbReference type="Proteomes" id="UP001319200"/>
    </source>
</evidence>
<evidence type="ECO:0000313" key="2">
    <source>
        <dbReference type="EMBL" id="MBT1698950.1"/>
    </source>
</evidence>
<dbReference type="RefSeq" id="WP_254166095.1">
    <property type="nucleotide sequence ID" value="NZ_JAHESF010000019.1"/>
</dbReference>
<sequence length="497" mass="54090">MKGIYRFLVAALASAGLLLFSCGDLDVENGNNPDFGRVFKTGADVEAVASGLYNTVFTGDHSTSGVHAMLAVAADHATCSWGNFGMRDMSWEPRDMAWNNAPTYTNAGLTKYSYDQWYSAILTASNVLKAIGSGVQIGTNGVDNARATAVAKFILGTTYANLALVYDRAHLVDNMKTVEPVLGTAVPYQEVAAAALAYFDEASALSNETFTIPASWLGTPANVTSATFKKMINTSAARLISYLPRNKTELAGIDWAKVKAYADAGITADWTIQMDGTDRWNFAATYYLTAVGWGRTDMYVAHMMEPSLPQHWDDTPTFPQPAQPANPLDKRLTSDFAYLASNDFLAARGYYHYSAYRYKALDAVYPTFRGMGVKALVKTAENDLLRAEARAYAGDLPGAAAIINAGTRVTRGQLAPVAENLDDILKAIHHERHVELYTTGMGIQFFEMRKLNLLQKGTPLHLPLPATFLQTIGEKTFYTFGTTARADGLSTSNGGWR</sequence>
<organism evidence="2 3">
    <name type="scientific">Chryseosolibacter histidini</name>
    <dbReference type="NCBI Taxonomy" id="2782349"/>
    <lineage>
        <taxon>Bacteria</taxon>
        <taxon>Pseudomonadati</taxon>
        <taxon>Bacteroidota</taxon>
        <taxon>Cytophagia</taxon>
        <taxon>Cytophagales</taxon>
        <taxon>Chryseotaleaceae</taxon>
        <taxon>Chryseosolibacter</taxon>
    </lineage>
</organism>
<reference evidence="2 3" key="1">
    <citation type="submission" date="2021-05" db="EMBL/GenBank/DDBJ databases">
        <title>A Polyphasic approach of four new species of the genus Ohtaekwangia: Ohtaekwangia histidinii sp. nov., Ohtaekwangia cretensis sp. nov., Ohtaekwangia indiensis sp. nov., Ohtaekwangia reichenbachii sp. nov. from diverse environment.</title>
        <authorList>
            <person name="Octaviana S."/>
        </authorList>
    </citation>
    <scope>NUCLEOTIDE SEQUENCE [LARGE SCALE GENOMIC DNA]</scope>
    <source>
        <strain evidence="2 3">PWU4</strain>
    </source>
</reference>
<dbReference type="PROSITE" id="PS51257">
    <property type="entry name" value="PROKAR_LIPOPROTEIN"/>
    <property type="match status" value="1"/>
</dbReference>
<evidence type="ECO:0000256" key="1">
    <source>
        <dbReference type="SAM" id="SignalP"/>
    </source>
</evidence>
<proteinExistence type="predicted"/>
<name>A0AAP2GQH9_9BACT</name>
<feature type="chain" id="PRO_5042935528" description="RagB/SusD family nutrient uptake outer membrane protein" evidence="1">
    <location>
        <begin position="27"/>
        <end position="497"/>
    </location>
</feature>